<evidence type="ECO:0000259" key="2">
    <source>
        <dbReference type="Pfam" id="PF02441"/>
    </source>
</evidence>
<dbReference type="InterPro" id="IPR003382">
    <property type="entry name" value="Flavoprotein"/>
</dbReference>
<dbReference type="AlphaFoldDB" id="A0A162J7A3"/>
<dbReference type="PANTHER" id="PTHR14359">
    <property type="entry name" value="HOMO-OLIGOMERIC FLAVIN CONTAINING CYS DECARBOXYLASE FAMILY"/>
    <property type="match status" value="1"/>
</dbReference>
<evidence type="ECO:0000256" key="1">
    <source>
        <dbReference type="ARBA" id="ARBA00038350"/>
    </source>
</evidence>
<dbReference type="RefSeq" id="XP_018704754.1">
    <property type="nucleotide sequence ID" value="XM_018847798.1"/>
</dbReference>
<dbReference type="GeneID" id="30020484"/>
<proteinExistence type="inferred from homology"/>
<dbReference type="EMBL" id="AZHB01000009">
    <property type="protein sequence ID" value="OAA64782.1"/>
    <property type="molecule type" value="Genomic_DNA"/>
</dbReference>
<dbReference type="GO" id="GO:0015937">
    <property type="term" value="P:coenzyme A biosynthetic process"/>
    <property type="evidence" value="ECO:0007669"/>
    <property type="project" value="TreeGrafter"/>
</dbReference>
<reference evidence="3 4" key="1">
    <citation type="journal article" date="2016" name="Genome Biol. Evol.">
        <title>Divergent and convergent evolution of fungal pathogenicity.</title>
        <authorList>
            <person name="Shang Y."/>
            <person name="Xiao G."/>
            <person name="Zheng P."/>
            <person name="Cen K."/>
            <person name="Zhan S."/>
            <person name="Wang C."/>
        </authorList>
    </citation>
    <scope>NUCLEOTIDE SEQUENCE [LARGE SCALE GENOMIC DNA]</scope>
    <source>
        <strain evidence="3 4">ARSEF 2679</strain>
    </source>
</reference>
<feature type="domain" description="Flavoprotein" evidence="2">
    <location>
        <begin position="31"/>
        <end position="179"/>
    </location>
</feature>
<dbReference type="STRING" id="1081104.A0A162J7A3"/>
<dbReference type="Proteomes" id="UP000076744">
    <property type="component" value="Unassembled WGS sequence"/>
</dbReference>
<dbReference type="Pfam" id="PF02441">
    <property type="entry name" value="Flavoprotein"/>
    <property type="match status" value="1"/>
</dbReference>
<dbReference type="SUPFAM" id="SSF52507">
    <property type="entry name" value="Homo-oligomeric flavin-containing Cys decarboxylases, HFCD"/>
    <property type="match status" value="1"/>
</dbReference>
<dbReference type="GO" id="GO:0010181">
    <property type="term" value="F:FMN binding"/>
    <property type="evidence" value="ECO:0007669"/>
    <property type="project" value="TreeGrafter"/>
</dbReference>
<dbReference type="InterPro" id="IPR036551">
    <property type="entry name" value="Flavin_trans-like"/>
</dbReference>
<dbReference type="GO" id="GO:0071513">
    <property type="term" value="C:phosphopantothenoylcysteine decarboxylase complex"/>
    <property type="evidence" value="ECO:0007669"/>
    <property type="project" value="TreeGrafter"/>
</dbReference>
<keyword evidence="4" id="KW-1185">Reference proteome</keyword>
<evidence type="ECO:0000313" key="3">
    <source>
        <dbReference type="EMBL" id="OAA64782.1"/>
    </source>
</evidence>
<name>A0A162J7A3_CORFA</name>
<dbReference type="PANTHER" id="PTHR14359:SF21">
    <property type="entry name" value="FLAVOPROTEIN DOMAIN-CONTAINING PROTEIN"/>
    <property type="match status" value="1"/>
</dbReference>
<comment type="caution">
    <text evidence="3">The sequence shown here is derived from an EMBL/GenBank/DDBJ whole genome shotgun (WGS) entry which is preliminary data.</text>
</comment>
<protein>
    <submittedName>
        <fullName evidence="3">Flavoprotein</fullName>
    </submittedName>
</protein>
<comment type="similarity">
    <text evidence="1">Belongs to the HFCD (homooligomeric flavin containing Cys decarboxylase) superfamily.</text>
</comment>
<sequence length="590" mass="67110">MEAEPAWPIQEPPLHSRCVLFDELAVPPKLRLLIVATGPRDTSWAHALIVRLSKNPDIEMRAIVDDVVPRMTQTIMAMQNMSFAVGRPDRQDDVEFFRHQAFDLVEWAHVLVCLPLDADGIAKMLAGISDTLIGDVLRSWNSQKSIVLVPGMSKPMWSSTTTKQHLNKLRQSGKLVQIMEPILWHYEKGSNTRRVPSWNSFHQVLHIIQSRATLMGLGRDISIITPSISMRFKEGAQCPQLPPEIWSLILEHANDWELAEALGIYTSLPIPPIWTLSPKDELVHLRVYDHELEKTALTGTSSEICKKLSQAPSEYSHLSALFIKMLFRFRHVAVLEYIESNRPELFVALEGTTIPTKVSSFFPSTKLLQYWKHSQWFADRHVYDAEAVDGASRYGHVEILDWWWRQSGMPLRYTETSLEQASANGHIAVLEWWQDAALQDDDVVLRPGRALLWAAQLGRADVLRWWHSSKIAVAYENDVVSTACQNGHVGVLEVWRMAKGDGKIYVDDVDVISATSYCHEAVLDWLYSFSNALLPGMNGCGRPIEFRVCDIQASLHRNSREQRKVRAWWAKHGIRPAATANERSRDIARL</sequence>
<gene>
    <name evidence="3" type="ORF">ISF_04192</name>
</gene>
<evidence type="ECO:0000313" key="4">
    <source>
        <dbReference type="Proteomes" id="UP000076744"/>
    </source>
</evidence>
<dbReference type="OrthoDB" id="70387at2759"/>
<organism evidence="3 4">
    <name type="scientific">Cordyceps fumosorosea (strain ARSEF 2679)</name>
    <name type="common">Isaria fumosorosea</name>
    <dbReference type="NCBI Taxonomy" id="1081104"/>
    <lineage>
        <taxon>Eukaryota</taxon>
        <taxon>Fungi</taxon>
        <taxon>Dikarya</taxon>
        <taxon>Ascomycota</taxon>
        <taxon>Pezizomycotina</taxon>
        <taxon>Sordariomycetes</taxon>
        <taxon>Hypocreomycetidae</taxon>
        <taxon>Hypocreales</taxon>
        <taxon>Cordycipitaceae</taxon>
        <taxon>Cordyceps</taxon>
    </lineage>
</organism>
<dbReference type="GO" id="GO:0004633">
    <property type="term" value="F:phosphopantothenoylcysteine decarboxylase activity"/>
    <property type="evidence" value="ECO:0007669"/>
    <property type="project" value="TreeGrafter"/>
</dbReference>
<dbReference type="Gene3D" id="3.40.50.1950">
    <property type="entry name" value="Flavin prenyltransferase-like"/>
    <property type="match status" value="1"/>
</dbReference>
<dbReference type="SUPFAM" id="SSF140860">
    <property type="entry name" value="Pseudo ankyrin repeat-like"/>
    <property type="match status" value="1"/>
</dbReference>
<accession>A0A162J7A3</accession>